<keyword evidence="4 7" id="KW-0813">Transport</keyword>
<dbReference type="PANTHER" id="PTHR42663:SF7">
    <property type="entry name" value="COENZYME PQQ SYNTHESIS PROTEIN B"/>
    <property type="match status" value="1"/>
</dbReference>
<feature type="domain" description="Metallo-beta-lactamase" evidence="8">
    <location>
        <begin position="50"/>
        <end position="272"/>
    </location>
</feature>
<dbReference type="PANTHER" id="PTHR42663">
    <property type="entry name" value="HYDROLASE C777.06C-RELATED-RELATED"/>
    <property type="match status" value="1"/>
</dbReference>
<dbReference type="Proteomes" id="UP000664466">
    <property type="component" value="Unassembled WGS sequence"/>
</dbReference>
<reference evidence="10" key="2">
    <citation type="submission" date="2021-04" db="EMBL/GenBank/DDBJ databases">
        <title>Complete Genome and methylome analysis of Thiothrix fructosivorans ATCC 49748.</title>
        <authorList>
            <person name="Fomenkov A."/>
            <person name="Sun L."/>
            <person name="Vincze T."/>
            <person name="Grabovich M.Y."/>
            <person name="Roberts R.J."/>
        </authorList>
    </citation>
    <scope>NUCLEOTIDE SEQUENCE</scope>
    <source>
        <strain evidence="10">ATCC 49748</strain>
    </source>
</reference>
<evidence type="ECO:0000256" key="6">
    <source>
        <dbReference type="ARBA" id="ARBA00030966"/>
    </source>
</evidence>
<gene>
    <name evidence="7 10" type="primary">pqqB</name>
    <name evidence="10" type="ORF">J1836_007235</name>
    <name evidence="9" type="ORF">J1836_05590</name>
</gene>
<evidence type="ECO:0000313" key="10">
    <source>
        <dbReference type="EMBL" id="QTX12113.1"/>
    </source>
</evidence>
<dbReference type="CDD" id="cd16274">
    <property type="entry name" value="PQQB-like_MBL-fold"/>
    <property type="match status" value="1"/>
</dbReference>
<dbReference type="EMBL" id="CP072748">
    <property type="protein sequence ID" value="QTX12113.1"/>
    <property type="molecule type" value="Genomic_DNA"/>
</dbReference>
<evidence type="ECO:0000313" key="9">
    <source>
        <dbReference type="EMBL" id="MBO0612406.1"/>
    </source>
</evidence>
<comment type="function">
    <text evidence="7">May be involved in the transport of PQQ or its precursor to the periplasm.</text>
</comment>
<evidence type="ECO:0000259" key="8">
    <source>
        <dbReference type="Pfam" id="PF12706"/>
    </source>
</evidence>
<sequence>MFTLVLGSAAGGGFPQWNCNCPMCTGERTGDIVARSRTQSSIAVSTDKVNWLLVNASPDIRTQLNANHALLQPARHLRDTGIVAVMLADSQIDHTTGLLILRESKQPLELYCTDSVYEDLTTGFPILNMLEHYCGVNRHALPLDGAAFSIPGLDNLRITPVGLHSKAPPYSPHRHNPGIGDNVGFWFEDTATGGKLFYAPGLGEIEAHLQPFFANADCVLVDGTCWTDDEMLRRKVGTKPALDMGHLSQSGEGGMMEWLANFPDTRKILIHINNTNPILEETSPERAELAAAGIEVSFDGMLLAL</sequence>
<protein>
    <recommendedName>
        <fullName evidence="3 7">Coenzyme PQQ synthesis protein B</fullName>
    </recommendedName>
    <alternativeName>
        <fullName evidence="6 7">Pyrroloquinoline quinone biosynthesis protein B</fullName>
    </alternativeName>
</protein>
<evidence type="ECO:0000313" key="11">
    <source>
        <dbReference type="Proteomes" id="UP000664466"/>
    </source>
</evidence>
<keyword evidence="5 7" id="KW-0884">PQQ biosynthesis</keyword>
<name>A0A8B0SIT9_9GAMM</name>
<evidence type="ECO:0000256" key="3">
    <source>
        <dbReference type="ARBA" id="ARBA00015084"/>
    </source>
</evidence>
<evidence type="ECO:0000256" key="1">
    <source>
        <dbReference type="ARBA" id="ARBA00004886"/>
    </source>
</evidence>
<dbReference type="Pfam" id="PF12706">
    <property type="entry name" value="Lactamase_B_2"/>
    <property type="match status" value="1"/>
</dbReference>
<accession>A0A8B0SIT9</accession>
<evidence type="ECO:0000256" key="7">
    <source>
        <dbReference type="HAMAP-Rule" id="MF_00653"/>
    </source>
</evidence>
<dbReference type="InterPro" id="IPR001279">
    <property type="entry name" value="Metallo-B-lactamas"/>
</dbReference>
<comment type="pathway">
    <text evidence="1 7">Cofactor biosynthesis; pyrroloquinoline quinone biosynthesis.</text>
</comment>
<evidence type="ECO:0000256" key="2">
    <source>
        <dbReference type="ARBA" id="ARBA00008481"/>
    </source>
</evidence>
<dbReference type="InterPro" id="IPR036866">
    <property type="entry name" value="RibonucZ/Hydroxyglut_hydro"/>
</dbReference>
<comment type="similarity">
    <text evidence="2 7">Belongs to the PqqB family.</text>
</comment>
<evidence type="ECO:0000256" key="4">
    <source>
        <dbReference type="ARBA" id="ARBA00022448"/>
    </source>
</evidence>
<dbReference type="NCBIfam" id="TIGR02108">
    <property type="entry name" value="PQQ_syn_pqqB"/>
    <property type="match status" value="1"/>
</dbReference>
<dbReference type="AlphaFoldDB" id="A0A8B0SIT9"/>
<dbReference type="InterPro" id="IPR011842">
    <property type="entry name" value="PQQ_synth_PqqB"/>
</dbReference>
<dbReference type="UniPathway" id="UPA00539"/>
<evidence type="ECO:0000256" key="5">
    <source>
        <dbReference type="ARBA" id="ARBA00022905"/>
    </source>
</evidence>
<dbReference type="GO" id="GO:0018189">
    <property type="term" value="P:pyrroloquinoline quinone biosynthetic process"/>
    <property type="evidence" value="ECO:0007669"/>
    <property type="project" value="UniProtKB-UniRule"/>
</dbReference>
<dbReference type="RefSeq" id="WP_207250095.1">
    <property type="nucleotide sequence ID" value="NZ_JAFMPM010000006.1"/>
</dbReference>
<dbReference type="SUPFAM" id="SSF56281">
    <property type="entry name" value="Metallo-hydrolase/oxidoreductase"/>
    <property type="match status" value="1"/>
</dbReference>
<dbReference type="Gene3D" id="3.60.15.10">
    <property type="entry name" value="Ribonuclease Z/Hydroxyacylglutathione hydrolase-like"/>
    <property type="match status" value="1"/>
</dbReference>
<keyword evidence="11" id="KW-1185">Reference proteome</keyword>
<proteinExistence type="inferred from homology"/>
<organism evidence="10">
    <name type="scientific">Thiothrix fructosivorans</name>
    <dbReference type="NCBI Taxonomy" id="111770"/>
    <lineage>
        <taxon>Bacteria</taxon>
        <taxon>Pseudomonadati</taxon>
        <taxon>Pseudomonadota</taxon>
        <taxon>Gammaproteobacteria</taxon>
        <taxon>Thiotrichales</taxon>
        <taxon>Thiotrichaceae</taxon>
        <taxon>Thiothrix</taxon>
    </lineage>
</organism>
<dbReference type="HAMAP" id="MF_00653">
    <property type="entry name" value="PQQ_syn_PqqB"/>
    <property type="match status" value="1"/>
</dbReference>
<dbReference type="EMBL" id="JAFMPM010000006">
    <property type="protein sequence ID" value="MBO0612406.1"/>
    <property type="molecule type" value="Genomic_DNA"/>
</dbReference>
<reference evidence="9 11" key="1">
    <citation type="submission" date="2021-03" db="EMBL/GenBank/DDBJ databases">
        <title>Draft genome and methylome analysis of Thiotrix fructosivoruns ATCC 49748.</title>
        <authorList>
            <person name="Fomenkov A."/>
            <person name="Grabovich M.Y."/>
            <person name="Roberts R.J."/>
        </authorList>
    </citation>
    <scope>NUCLEOTIDE SEQUENCE [LARGE SCALE GENOMIC DNA]</scope>
    <source>
        <strain evidence="9 11">ATCC 49748</strain>
    </source>
</reference>